<reference evidence="2" key="1">
    <citation type="submission" date="2020-03" db="EMBL/GenBank/DDBJ databases">
        <title>Studies in the Genomics of Life Span.</title>
        <authorList>
            <person name="Glass D."/>
        </authorList>
    </citation>
    <scope>NUCLEOTIDE SEQUENCE</scope>
    <source>
        <strain evidence="2">SUZIE</strain>
        <tissue evidence="2">Muscle</tissue>
    </source>
</reference>
<dbReference type="AlphaFoldDB" id="A0AA41MUE7"/>
<feature type="region of interest" description="Disordered" evidence="1">
    <location>
        <begin position="1"/>
        <end position="28"/>
    </location>
</feature>
<feature type="compositionally biased region" description="Basic residues" evidence="1">
    <location>
        <begin position="1"/>
        <end position="12"/>
    </location>
</feature>
<sequence length="79" mass="8390">MKSKNALKRGKITAKQGGDGGGGSIPEMERDIDCIEGAGMEFIGTDLDHGMNQVGYEIQCMGLVMDSWALALSTWVNGP</sequence>
<protein>
    <submittedName>
        <fullName evidence="2">Heterogeneous nuclear ribonucleoprotein M</fullName>
    </submittedName>
</protein>
<accession>A0AA41MUE7</accession>
<gene>
    <name evidence="2" type="ORF">SUZIE_147475</name>
</gene>
<comment type="caution">
    <text evidence="2">The sequence shown here is derived from an EMBL/GenBank/DDBJ whole genome shotgun (WGS) entry which is preliminary data.</text>
</comment>
<evidence type="ECO:0000256" key="1">
    <source>
        <dbReference type="SAM" id="MobiDB-lite"/>
    </source>
</evidence>
<proteinExistence type="predicted"/>
<organism evidence="2 3">
    <name type="scientific">Sciurus carolinensis</name>
    <name type="common">Eastern gray squirrel</name>
    <dbReference type="NCBI Taxonomy" id="30640"/>
    <lineage>
        <taxon>Eukaryota</taxon>
        <taxon>Metazoa</taxon>
        <taxon>Chordata</taxon>
        <taxon>Craniata</taxon>
        <taxon>Vertebrata</taxon>
        <taxon>Euteleostomi</taxon>
        <taxon>Mammalia</taxon>
        <taxon>Eutheria</taxon>
        <taxon>Euarchontoglires</taxon>
        <taxon>Glires</taxon>
        <taxon>Rodentia</taxon>
        <taxon>Sciuromorpha</taxon>
        <taxon>Sciuridae</taxon>
        <taxon>Sciurinae</taxon>
        <taxon>Sciurini</taxon>
        <taxon>Sciurus</taxon>
    </lineage>
</organism>
<evidence type="ECO:0000313" key="3">
    <source>
        <dbReference type="Proteomes" id="UP001166674"/>
    </source>
</evidence>
<dbReference type="Proteomes" id="UP001166674">
    <property type="component" value="Unassembled WGS sequence"/>
</dbReference>
<keyword evidence="3" id="KW-1185">Reference proteome</keyword>
<name>A0AA41MUE7_SCICA</name>
<evidence type="ECO:0000313" key="2">
    <source>
        <dbReference type="EMBL" id="MBZ3878344.1"/>
    </source>
</evidence>
<dbReference type="EMBL" id="JAATJV010322276">
    <property type="protein sequence ID" value="MBZ3878344.1"/>
    <property type="molecule type" value="Genomic_DNA"/>
</dbReference>
<keyword evidence="2" id="KW-0687">Ribonucleoprotein</keyword>
<dbReference type="GO" id="GO:1990904">
    <property type="term" value="C:ribonucleoprotein complex"/>
    <property type="evidence" value="ECO:0007669"/>
    <property type="project" value="UniProtKB-KW"/>
</dbReference>